<dbReference type="SUPFAM" id="SSF51445">
    <property type="entry name" value="(Trans)glycosidases"/>
    <property type="match status" value="1"/>
</dbReference>
<feature type="active site" description="Proton donor" evidence="4">
    <location>
        <position position="315"/>
    </location>
</feature>
<keyword evidence="5" id="KW-0732">Signal</keyword>
<feature type="domain" description="Glycoside hydrolase family 20 catalytic" evidence="6">
    <location>
        <begin position="154"/>
        <end position="473"/>
    </location>
</feature>
<feature type="signal peptide" evidence="5">
    <location>
        <begin position="1"/>
        <end position="22"/>
    </location>
</feature>
<name>A0A098YX38_9BACT</name>
<dbReference type="CDD" id="cd06564">
    <property type="entry name" value="GH20_DspB_LnbB-like"/>
    <property type="match status" value="1"/>
</dbReference>
<dbReference type="InterPro" id="IPR015883">
    <property type="entry name" value="Glyco_hydro_20_cat"/>
</dbReference>
<proteinExistence type="inferred from homology"/>
<dbReference type="Gene3D" id="3.30.379.10">
    <property type="entry name" value="Chitobiase/beta-hexosaminidase domain 2-like"/>
    <property type="match status" value="1"/>
</dbReference>
<dbReference type="Gene3D" id="3.20.20.80">
    <property type="entry name" value="Glycosidases"/>
    <property type="match status" value="1"/>
</dbReference>
<organism evidence="8 9">
    <name type="scientific">Hoylesella timonensis S9-PR14</name>
    <dbReference type="NCBI Taxonomy" id="1401062"/>
    <lineage>
        <taxon>Bacteria</taxon>
        <taxon>Pseudomonadati</taxon>
        <taxon>Bacteroidota</taxon>
        <taxon>Bacteroidia</taxon>
        <taxon>Bacteroidales</taxon>
        <taxon>Prevotellaceae</taxon>
        <taxon>Hoylesella</taxon>
    </lineage>
</organism>
<dbReference type="InterPro" id="IPR052764">
    <property type="entry name" value="GH20_Enzymes"/>
</dbReference>
<sequence>MRTQLKTLLLLLLLSICNNIYSVTNEKPFTIPEIKTWKGGSGSFVIKSQTCITYRSNEAGVQQIATQLSSDYQQMFGQKLNVLKGKNKVENIELVVKKNKKANPESYTMVIGSSIKIIAPTVQGLYWGTRTLLQLSEQNKGSLPCGTITDAPDYPFRGLMIDCGRKFFPIDMLREYVKIMAYYKMNALHIHLNDNGFKQFFDNDWNKTQAAFRLECDTYPGLTARDGYYTKKEFIDLQKLADSLHVEIIPEIDVPAHSLAFTHYKPEIASKEYGMDHLDLFNPETYTFLDGLFKEYLGGVDPVFRGKRVHIGTDEYSNKDQAVVEKFRYFTDRYIKYVESFGKQALVWGQQTHAKGKTPIKVKDVLMYAWSNDYSQPKEMIDLGYDLVSIPDRYLYIVPKAGYYYDYLNTENLYKQWTPANINDVIFPERHPKIKGGMFAVWNDIVGNGISPQDVHYRVMPALQTLSTKMWTGAKPSFDYAYFTDKKKQLSEAPGVNYAGRYQPGVVLTKDVVTPNEHNAIEQIGWNYRISFHIEAAKEAPGTVLFSSPNAKFYLSDPISGLLGFSRDGYLNTFGYQFFPHEKAQVVIEGNREQTSLFVNGKLVSELNVKKINFGKRGDLYYIRTLVFPLLQTGSFNSKITHLKVESLQ</sequence>
<dbReference type="Pfam" id="PF00728">
    <property type="entry name" value="Glyco_hydro_20"/>
    <property type="match status" value="1"/>
</dbReference>
<dbReference type="OrthoDB" id="1006965at2"/>
<dbReference type="GO" id="GO:0005975">
    <property type="term" value="P:carbohydrate metabolic process"/>
    <property type="evidence" value="ECO:0007669"/>
    <property type="project" value="InterPro"/>
</dbReference>
<evidence type="ECO:0000256" key="2">
    <source>
        <dbReference type="ARBA" id="ARBA00022801"/>
    </source>
</evidence>
<protein>
    <submittedName>
        <fullName evidence="8">Beta-N-acetylhexosaminidase</fullName>
    </submittedName>
</protein>
<comment type="caution">
    <text evidence="8">The sequence shown here is derived from an EMBL/GenBank/DDBJ whole genome shotgun (WGS) entry which is preliminary data.</text>
</comment>
<dbReference type="AlphaFoldDB" id="A0A098YX38"/>
<feature type="domain" description="Beta-hexosaminidase bacterial type N-terminal" evidence="7">
    <location>
        <begin position="28"/>
        <end position="151"/>
    </location>
</feature>
<dbReference type="InterPro" id="IPR025705">
    <property type="entry name" value="Beta_hexosaminidase_sua/sub"/>
</dbReference>
<keyword evidence="3" id="KW-0326">Glycosidase</keyword>
<dbReference type="PANTHER" id="PTHR43678">
    <property type="entry name" value="PUTATIVE (AFU_ORTHOLOGUE AFUA_2G00640)-RELATED"/>
    <property type="match status" value="1"/>
</dbReference>
<evidence type="ECO:0000313" key="8">
    <source>
        <dbReference type="EMBL" id="KGI23163.1"/>
    </source>
</evidence>
<dbReference type="PANTHER" id="PTHR43678:SF1">
    <property type="entry name" value="BETA-N-ACETYLHEXOSAMINIDASE"/>
    <property type="match status" value="1"/>
</dbReference>
<gene>
    <name evidence="8" type="ORF">HMPREF9304_00205</name>
</gene>
<evidence type="ECO:0000313" key="9">
    <source>
        <dbReference type="Proteomes" id="UP000029723"/>
    </source>
</evidence>
<dbReference type="PRINTS" id="PR00738">
    <property type="entry name" value="GLHYDRLASE20"/>
</dbReference>
<dbReference type="Proteomes" id="UP000029723">
    <property type="component" value="Unassembled WGS sequence"/>
</dbReference>
<evidence type="ECO:0000256" key="1">
    <source>
        <dbReference type="ARBA" id="ARBA00006285"/>
    </source>
</evidence>
<comment type="similarity">
    <text evidence="1">Belongs to the glycosyl hydrolase 20 family.</text>
</comment>
<dbReference type="InterPro" id="IPR029018">
    <property type="entry name" value="Hex-like_dom2"/>
</dbReference>
<dbReference type="EMBL" id="JRPQ01000002">
    <property type="protein sequence ID" value="KGI23163.1"/>
    <property type="molecule type" value="Genomic_DNA"/>
</dbReference>
<evidence type="ECO:0000256" key="3">
    <source>
        <dbReference type="ARBA" id="ARBA00023295"/>
    </source>
</evidence>
<accession>A0A098YX38</accession>
<reference evidence="8 9" key="1">
    <citation type="submission" date="2014-07" db="EMBL/GenBank/DDBJ databases">
        <authorList>
            <person name="McCorrison J."/>
            <person name="Sanka R."/>
            <person name="Torralba M."/>
            <person name="Gillis M."/>
            <person name="Haft D.H."/>
            <person name="Methe B."/>
            <person name="Sutton G."/>
            <person name="Nelson K.E."/>
        </authorList>
    </citation>
    <scope>NUCLEOTIDE SEQUENCE [LARGE SCALE GENOMIC DNA]</scope>
    <source>
        <strain evidence="8 9">S9-PR14</strain>
    </source>
</reference>
<dbReference type="GO" id="GO:0004563">
    <property type="term" value="F:beta-N-acetylhexosaminidase activity"/>
    <property type="evidence" value="ECO:0007669"/>
    <property type="project" value="InterPro"/>
</dbReference>
<dbReference type="Pfam" id="PF02838">
    <property type="entry name" value="Glyco_hydro_20b"/>
    <property type="match status" value="1"/>
</dbReference>
<evidence type="ECO:0000256" key="4">
    <source>
        <dbReference type="PIRSR" id="PIRSR625705-1"/>
    </source>
</evidence>
<evidence type="ECO:0000259" key="7">
    <source>
        <dbReference type="Pfam" id="PF02838"/>
    </source>
</evidence>
<dbReference type="SUPFAM" id="SSF55545">
    <property type="entry name" value="beta-N-acetylhexosaminidase-like domain"/>
    <property type="match status" value="1"/>
</dbReference>
<evidence type="ECO:0000256" key="5">
    <source>
        <dbReference type="SAM" id="SignalP"/>
    </source>
</evidence>
<dbReference type="InterPro" id="IPR017853">
    <property type="entry name" value="GH"/>
</dbReference>
<dbReference type="RefSeq" id="WP_036925485.1">
    <property type="nucleotide sequence ID" value="NZ_JRPQ01000002.1"/>
</dbReference>
<dbReference type="InterPro" id="IPR015882">
    <property type="entry name" value="HEX_bac_N"/>
</dbReference>
<keyword evidence="2" id="KW-0378">Hydrolase</keyword>
<feature type="chain" id="PRO_5001942862" evidence="5">
    <location>
        <begin position="23"/>
        <end position="649"/>
    </location>
</feature>
<evidence type="ECO:0000259" key="6">
    <source>
        <dbReference type="Pfam" id="PF00728"/>
    </source>
</evidence>